<dbReference type="InterPro" id="IPR021139">
    <property type="entry name" value="NYN"/>
</dbReference>
<sequence length="190" mass="21241">MADGTPESAVVLVDGENIDATLGSSILRRRPDPKERPRWERLLDHLRDRWGTEVSGLFFLNSAFTPLPSSFVQALLNIGYQPVILAGPPEVKVVDVAIQRTLQALAERSTDVVLVSHDGDFLEDLRPLIDGQRRVAVVGFRELFNTGYSELVEHGLEILDLEDQVKAFNVTLPRVRVIPIDDFDPTVFLN</sequence>
<organism evidence="2 3">
    <name type="scientific">Nakamurella flava</name>
    <dbReference type="NCBI Taxonomy" id="2576308"/>
    <lineage>
        <taxon>Bacteria</taxon>
        <taxon>Bacillati</taxon>
        <taxon>Actinomycetota</taxon>
        <taxon>Actinomycetes</taxon>
        <taxon>Nakamurellales</taxon>
        <taxon>Nakamurellaceae</taxon>
        <taxon>Nakamurella</taxon>
    </lineage>
</organism>
<dbReference type="AlphaFoldDB" id="A0A4U6QKB1"/>
<name>A0A4U6QKB1_9ACTN</name>
<gene>
    <name evidence="2" type="ORF">FDO65_02185</name>
</gene>
<keyword evidence="3" id="KW-1185">Reference proteome</keyword>
<proteinExistence type="predicted"/>
<dbReference type="Gene3D" id="3.40.50.1010">
    <property type="entry name" value="5'-nuclease"/>
    <property type="match status" value="1"/>
</dbReference>
<evidence type="ECO:0000313" key="2">
    <source>
        <dbReference type="EMBL" id="TKV60538.1"/>
    </source>
</evidence>
<dbReference type="Proteomes" id="UP000306985">
    <property type="component" value="Unassembled WGS sequence"/>
</dbReference>
<dbReference type="Pfam" id="PF01936">
    <property type="entry name" value="NYN"/>
    <property type="match status" value="1"/>
</dbReference>
<feature type="domain" description="NYN" evidence="1">
    <location>
        <begin position="10"/>
        <end position="142"/>
    </location>
</feature>
<accession>A0A4U6QKB1</accession>
<evidence type="ECO:0000313" key="3">
    <source>
        <dbReference type="Proteomes" id="UP000306985"/>
    </source>
</evidence>
<reference evidence="2 3" key="1">
    <citation type="submission" date="2019-05" db="EMBL/GenBank/DDBJ databases">
        <title>Nakamurella sp. N5BH11, whole genome shotgun sequence.</title>
        <authorList>
            <person name="Tuo L."/>
        </authorList>
    </citation>
    <scope>NUCLEOTIDE SEQUENCE [LARGE SCALE GENOMIC DNA]</scope>
    <source>
        <strain evidence="2 3">N5BH11</strain>
    </source>
</reference>
<dbReference type="RefSeq" id="WP_137447842.1">
    <property type="nucleotide sequence ID" value="NZ_SZZH01000001.1"/>
</dbReference>
<comment type="caution">
    <text evidence="2">The sequence shown here is derived from an EMBL/GenBank/DDBJ whole genome shotgun (WGS) entry which is preliminary data.</text>
</comment>
<dbReference type="GO" id="GO:0004540">
    <property type="term" value="F:RNA nuclease activity"/>
    <property type="evidence" value="ECO:0007669"/>
    <property type="project" value="InterPro"/>
</dbReference>
<protein>
    <submittedName>
        <fullName evidence="2">NYN domain-containing protein</fullName>
    </submittedName>
</protein>
<dbReference type="EMBL" id="SZZH01000001">
    <property type="protein sequence ID" value="TKV60538.1"/>
    <property type="molecule type" value="Genomic_DNA"/>
</dbReference>
<evidence type="ECO:0000259" key="1">
    <source>
        <dbReference type="Pfam" id="PF01936"/>
    </source>
</evidence>
<dbReference type="OrthoDB" id="4772393at2"/>